<evidence type="ECO:0000313" key="2">
    <source>
        <dbReference type="Proteomes" id="UP000664654"/>
    </source>
</evidence>
<dbReference type="Pfam" id="PF05139">
    <property type="entry name" value="Erythro_esteras"/>
    <property type="match status" value="1"/>
</dbReference>
<sequence>MQPFVEDLAGQIRQAAWPLDGPGGNYHPLLDSLVDKQFILLGEASHGTHEFYQARIEISKRLILDRQINAIAIEGDWPSAARVNRFIRWQGHDSNANDALSDFRRFPLWMWRNTPMLGFIQWLREYNRGLPEKQQVGFYGLDMYSLYESVAAVLEYLDKVDPDAATLARERYGCLNHTGSERRYGYGVTLGQRPSCEDEVVQQLLNIRDRALCYAKPDDQRSQDEQFEAEQNARLVKSAEQYYRQMFNPRISTWNLRDSHMFETLQELHRYLSGRLSQPARIVIWAHNSHLGDARATEMGKRGEHNLGQLVRQSAGQRSHLIGLTTHQGTVTAASEWDGPGERKRVRPSLKGSIENLFHQTGLDCFYLPMTGPVAEVLGEPRLQRAIGVLYLPESERASHYFHCELPDQFDALLHFDQTQAIEPLDPESEWVSGEQDTYPSGL</sequence>
<dbReference type="CDD" id="cd14728">
    <property type="entry name" value="Ere-like"/>
    <property type="match status" value="1"/>
</dbReference>
<dbReference type="Gene3D" id="3.40.1660.10">
    <property type="entry name" value="EreA-like (biosynthetic domain)"/>
    <property type="match status" value="1"/>
</dbReference>
<dbReference type="PIRSF" id="PIRSF036794">
    <property type="entry name" value="UCP_erythr_ester"/>
    <property type="match status" value="1"/>
</dbReference>
<dbReference type="AlphaFoldDB" id="A0A939DLT6"/>
<evidence type="ECO:0000313" key="1">
    <source>
        <dbReference type="EMBL" id="MBN7824637.1"/>
    </source>
</evidence>
<dbReference type="PANTHER" id="PTHR31299:SF0">
    <property type="entry name" value="ESTERASE, PUTATIVE (AFU_ORTHOLOGUE AFUA_1G05850)-RELATED"/>
    <property type="match status" value="1"/>
</dbReference>
<dbReference type="RefSeq" id="WP_206572734.1">
    <property type="nucleotide sequence ID" value="NZ_JAFKCV010000002.1"/>
</dbReference>
<reference evidence="1" key="1">
    <citation type="submission" date="2021-03" db="EMBL/GenBank/DDBJ databases">
        <title>novel species isolated from a fishpond in China.</title>
        <authorList>
            <person name="Lu H."/>
            <person name="Cai Z."/>
        </authorList>
    </citation>
    <scope>NUCLEOTIDE SEQUENCE</scope>
    <source>
        <strain evidence="1">JCM 30855</strain>
    </source>
</reference>
<dbReference type="GO" id="GO:0046677">
    <property type="term" value="P:response to antibiotic"/>
    <property type="evidence" value="ECO:0007669"/>
    <property type="project" value="InterPro"/>
</dbReference>
<organism evidence="1 2">
    <name type="scientific">Bowmanella dokdonensis</name>
    <dbReference type="NCBI Taxonomy" id="751969"/>
    <lineage>
        <taxon>Bacteria</taxon>
        <taxon>Pseudomonadati</taxon>
        <taxon>Pseudomonadota</taxon>
        <taxon>Gammaproteobacteria</taxon>
        <taxon>Alteromonadales</taxon>
        <taxon>Alteromonadaceae</taxon>
        <taxon>Bowmanella</taxon>
    </lineage>
</organism>
<dbReference type="InterPro" id="IPR007815">
    <property type="entry name" value="Emycin_Estase"/>
</dbReference>
<protein>
    <submittedName>
        <fullName evidence="1">Erythromycin esterase family protein</fullName>
    </submittedName>
</protein>
<comment type="caution">
    <text evidence="1">The sequence shown here is derived from an EMBL/GenBank/DDBJ whole genome shotgun (WGS) entry which is preliminary data.</text>
</comment>
<gene>
    <name evidence="1" type="ORF">J0A66_05285</name>
</gene>
<keyword evidence="2" id="KW-1185">Reference proteome</keyword>
<dbReference type="InterPro" id="IPR052036">
    <property type="entry name" value="Hydrolase/PRTase-associated"/>
</dbReference>
<name>A0A939DLT6_9ALTE</name>
<proteinExistence type="predicted"/>
<dbReference type="Gene3D" id="1.20.1440.30">
    <property type="entry name" value="Biosynthetic Protein domain"/>
    <property type="match status" value="1"/>
</dbReference>
<dbReference type="Gene3D" id="3.30.1870.10">
    <property type="entry name" value="EreA-like, domain 2"/>
    <property type="match status" value="1"/>
</dbReference>
<dbReference type="SUPFAM" id="SSF159501">
    <property type="entry name" value="EreA/ChaN-like"/>
    <property type="match status" value="1"/>
</dbReference>
<dbReference type="InterPro" id="IPR014622">
    <property type="entry name" value="UCP036794_erythomycin"/>
</dbReference>
<dbReference type="PANTHER" id="PTHR31299">
    <property type="entry name" value="ESTERASE, PUTATIVE (AFU_ORTHOLOGUE AFUA_1G05850)-RELATED"/>
    <property type="match status" value="1"/>
</dbReference>
<dbReference type="Proteomes" id="UP000664654">
    <property type="component" value="Unassembled WGS sequence"/>
</dbReference>
<dbReference type="EMBL" id="JAFKCV010000002">
    <property type="protein sequence ID" value="MBN7824637.1"/>
    <property type="molecule type" value="Genomic_DNA"/>
</dbReference>
<accession>A0A939DLT6</accession>